<feature type="active site" description="Charge relay system" evidence="6">
    <location>
        <position position="317"/>
    </location>
</feature>
<proteinExistence type="inferred from homology"/>
<feature type="domain" description="LD-carboxypeptidase N-terminal" evidence="8">
    <location>
        <begin position="54"/>
        <end position="174"/>
    </location>
</feature>
<keyword evidence="3" id="KW-0645">Protease</keyword>
<reference evidence="10 11" key="1">
    <citation type="submission" date="2020-07" db="EMBL/GenBank/DDBJ databases">
        <title>Sequencing the genomes of 1000 actinobacteria strains.</title>
        <authorList>
            <person name="Klenk H.-P."/>
        </authorList>
    </citation>
    <scope>NUCLEOTIDE SEQUENCE [LARGE SCALE GENOMIC DNA]</scope>
    <source>
        <strain evidence="10 11">DSM 44442</strain>
    </source>
</reference>
<evidence type="ECO:0000256" key="3">
    <source>
        <dbReference type="ARBA" id="ARBA00022670"/>
    </source>
</evidence>
<dbReference type="GO" id="GO:0006508">
    <property type="term" value="P:proteolysis"/>
    <property type="evidence" value="ECO:0007669"/>
    <property type="project" value="UniProtKB-KW"/>
</dbReference>
<name>A0A7Z0JC82_9ACTN</name>
<protein>
    <submittedName>
        <fullName evidence="10">Muramoyltetrapeptide carboxypeptidase</fullName>
        <ecNumber evidence="10">3.4.17.13</ecNumber>
    </submittedName>
</protein>
<feature type="active site" description="Nucleophile" evidence="6">
    <location>
        <position position="154"/>
    </location>
</feature>
<feature type="region of interest" description="Disordered" evidence="7">
    <location>
        <begin position="1"/>
        <end position="32"/>
    </location>
</feature>
<keyword evidence="11" id="KW-1185">Reference proteome</keyword>
<dbReference type="InterPro" id="IPR003507">
    <property type="entry name" value="S66_fam"/>
</dbReference>
<dbReference type="PANTHER" id="PTHR30237">
    <property type="entry name" value="MURAMOYLTETRAPEPTIDE CARBOXYPEPTIDASE"/>
    <property type="match status" value="1"/>
</dbReference>
<evidence type="ECO:0000256" key="6">
    <source>
        <dbReference type="PIRSR" id="PIRSR028757-1"/>
    </source>
</evidence>
<comment type="caution">
    <text evidence="10">The sequence shown here is derived from an EMBL/GenBank/DDBJ whole genome shotgun (WGS) entry which is preliminary data.</text>
</comment>
<feature type="domain" description="LD-carboxypeptidase C-terminal" evidence="9">
    <location>
        <begin position="219"/>
        <end position="332"/>
    </location>
</feature>
<dbReference type="Pfam" id="PF17676">
    <property type="entry name" value="Peptidase_S66C"/>
    <property type="match status" value="1"/>
</dbReference>
<dbReference type="CDD" id="cd07025">
    <property type="entry name" value="Peptidase_S66"/>
    <property type="match status" value="1"/>
</dbReference>
<dbReference type="GO" id="GO:0106415">
    <property type="term" value="F:muramoyltetrapeptide carboxypeptidase activity"/>
    <property type="evidence" value="ECO:0007669"/>
    <property type="project" value="UniProtKB-EC"/>
</dbReference>
<dbReference type="InterPro" id="IPR027478">
    <property type="entry name" value="LdcA_N"/>
</dbReference>
<gene>
    <name evidence="10" type="ORF">HNR10_005024</name>
</gene>
<accession>A0A7Z0JC82</accession>
<organism evidence="10 11">
    <name type="scientific">Nocardiopsis aegyptia</name>
    <dbReference type="NCBI Taxonomy" id="220378"/>
    <lineage>
        <taxon>Bacteria</taxon>
        <taxon>Bacillati</taxon>
        <taxon>Actinomycetota</taxon>
        <taxon>Actinomycetes</taxon>
        <taxon>Streptosporangiales</taxon>
        <taxon>Nocardiopsidaceae</taxon>
        <taxon>Nocardiopsis</taxon>
    </lineage>
</organism>
<dbReference type="Gene3D" id="3.40.50.10740">
    <property type="entry name" value="Class I glutamine amidotransferase-like"/>
    <property type="match status" value="1"/>
</dbReference>
<evidence type="ECO:0000256" key="5">
    <source>
        <dbReference type="ARBA" id="ARBA00022825"/>
    </source>
</evidence>
<feature type="active site" description="Charge relay system" evidence="6">
    <location>
        <position position="251"/>
    </location>
</feature>
<dbReference type="InterPro" id="IPR040921">
    <property type="entry name" value="Peptidase_S66C"/>
</dbReference>
<dbReference type="EMBL" id="JACCFS010000001">
    <property type="protein sequence ID" value="NYJ37143.1"/>
    <property type="molecule type" value="Genomic_DNA"/>
</dbReference>
<evidence type="ECO:0000256" key="2">
    <source>
        <dbReference type="ARBA" id="ARBA00022645"/>
    </source>
</evidence>
<dbReference type="InterPro" id="IPR040449">
    <property type="entry name" value="Peptidase_S66_N"/>
</dbReference>
<dbReference type="PIRSF" id="PIRSF028757">
    <property type="entry name" value="LD-carboxypeptidase"/>
    <property type="match status" value="1"/>
</dbReference>
<evidence type="ECO:0000313" key="10">
    <source>
        <dbReference type="EMBL" id="NYJ37143.1"/>
    </source>
</evidence>
<dbReference type="GO" id="GO:0008236">
    <property type="term" value="F:serine-type peptidase activity"/>
    <property type="evidence" value="ECO:0007669"/>
    <property type="project" value="UniProtKB-KW"/>
</dbReference>
<dbReference type="AlphaFoldDB" id="A0A7Z0JC82"/>
<evidence type="ECO:0000256" key="7">
    <source>
        <dbReference type="SAM" id="MobiDB-lite"/>
    </source>
</evidence>
<evidence type="ECO:0000256" key="1">
    <source>
        <dbReference type="ARBA" id="ARBA00010233"/>
    </source>
</evidence>
<dbReference type="Pfam" id="PF02016">
    <property type="entry name" value="Peptidase_S66"/>
    <property type="match status" value="1"/>
</dbReference>
<evidence type="ECO:0000259" key="8">
    <source>
        <dbReference type="Pfam" id="PF02016"/>
    </source>
</evidence>
<dbReference type="SUPFAM" id="SSF52317">
    <property type="entry name" value="Class I glutamine amidotransferase-like"/>
    <property type="match status" value="1"/>
</dbReference>
<dbReference type="EC" id="3.4.17.13" evidence="10"/>
<keyword evidence="2 10" id="KW-0121">Carboxypeptidase</keyword>
<dbReference type="RefSeq" id="WP_179827585.1">
    <property type="nucleotide sequence ID" value="NZ_JACCFS010000001.1"/>
</dbReference>
<dbReference type="PANTHER" id="PTHR30237:SF2">
    <property type="entry name" value="MUREIN TETRAPEPTIDE CARBOXYPEPTIDASE"/>
    <property type="match status" value="1"/>
</dbReference>
<comment type="similarity">
    <text evidence="1">Belongs to the peptidase S66 family.</text>
</comment>
<dbReference type="InterPro" id="IPR029062">
    <property type="entry name" value="Class_I_gatase-like"/>
</dbReference>
<dbReference type="SUPFAM" id="SSF141986">
    <property type="entry name" value="LD-carboxypeptidase A C-terminal domain-like"/>
    <property type="match status" value="1"/>
</dbReference>
<evidence type="ECO:0000259" key="9">
    <source>
        <dbReference type="Pfam" id="PF17676"/>
    </source>
</evidence>
<evidence type="ECO:0000313" key="11">
    <source>
        <dbReference type="Proteomes" id="UP000572051"/>
    </source>
</evidence>
<keyword evidence="5" id="KW-0720">Serine protease</keyword>
<keyword evidence="4 10" id="KW-0378">Hydrolase</keyword>
<dbReference type="Proteomes" id="UP000572051">
    <property type="component" value="Unassembled WGS sequence"/>
</dbReference>
<evidence type="ECO:0000256" key="4">
    <source>
        <dbReference type="ARBA" id="ARBA00022801"/>
    </source>
</evidence>
<dbReference type="Gene3D" id="3.50.30.60">
    <property type="entry name" value="LD-carboxypeptidase A C-terminal domain-like"/>
    <property type="match status" value="1"/>
</dbReference>
<sequence length="347" mass="36929">MHKAVPEASAGVDGRRVGDAGTAVRGVPRDASAVPARGVPALTRPPRLRSGDRVRLVTPCSPVPAAQLDASVAVLREWGLRVDLAPHVRERHPRLPYLAGEDAVRAADLQSAWCDPDVAAVFCVRGGDGAHRTLDLLDFDAMRRAEPKALVGFSDVTALHEAFAVELGVATVHGPVVGTRYFVGDALAQRELRTTLFTPERRMVLTSPGAHALVPGRARGVTFGGNLSLLNDGLATPHSRLSADRGLLILEDIGEDVARIDRMLTHLLRTGWMDGVSGVVLGTWTDCPPDLGVIADLMRERLEPLGVPVLWGLEFGHCPAQLTIPLGVPAELDAERGTLELAVPGLV</sequence>
<dbReference type="InterPro" id="IPR027461">
    <property type="entry name" value="Carboxypeptidase_A_C_sf"/>
</dbReference>